<dbReference type="EMBL" id="LBPX01000026">
    <property type="protein sequence ID" value="KKP66909.1"/>
    <property type="molecule type" value="Genomic_DNA"/>
</dbReference>
<dbReference type="InterPro" id="IPR018392">
    <property type="entry name" value="LysM"/>
</dbReference>
<keyword evidence="1" id="KW-0812">Transmembrane</keyword>
<comment type="caution">
    <text evidence="3">The sequence shown here is derived from an EMBL/GenBank/DDBJ whole genome shotgun (WGS) entry which is preliminary data.</text>
</comment>
<dbReference type="InterPro" id="IPR052196">
    <property type="entry name" value="Bact_Kbp"/>
</dbReference>
<dbReference type="CDD" id="cd00118">
    <property type="entry name" value="LysM"/>
    <property type="match status" value="2"/>
</dbReference>
<keyword evidence="1" id="KW-0472">Membrane</keyword>
<dbReference type="Proteomes" id="UP000034127">
    <property type="component" value="Unassembled WGS sequence"/>
</dbReference>
<dbReference type="SUPFAM" id="SSF54106">
    <property type="entry name" value="LysM domain"/>
    <property type="match status" value="2"/>
</dbReference>
<evidence type="ECO:0000256" key="1">
    <source>
        <dbReference type="SAM" id="Phobius"/>
    </source>
</evidence>
<proteinExistence type="predicted"/>
<protein>
    <submittedName>
        <fullName evidence="3">Peptidoglycan-binding lysin domain protein</fullName>
    </submittedName>
</protein>
<feature type="domain" description="LysM" evidence="2">
    <location>
        <begin position="77"/>
        <end position="124"/>
    </location>
</feature>
<dbReference type="AlphaFoldDB" id="A0A0G0BC27"/>
<evidence type="ECO:0000259" key="2">
    <source>
        <dbReference type="PROSITE" id="PS51782"/>
    </source>
</evidence>
<organism evidence="3 4">
    <name type="scientific">Candidatus Roizmanbacteria bacterium GW2011_GWC2_35_12</name>
    <dbReference type="NCBI Taxonomy" id="1618485"/>
    <lineage>
        <taxon>Bacteria</taxon>
        <taxon>Candidatus Roizmaniibacteriota</taxon>
    </lineage>
</organism>
<dbReference type="PANTHER" id="PTHR34700:SF8">
    <property type="entry name" value="POTASSIUM BINDING PROTEIN KBP"/>
    <property type="match status" value="1"/>
</dbReference>
<sequence>MKKRYIKYINYQDLFFATVKEKYINLILGMLVAFLISSLTYKHFLKNINFNLAINLPKFSIPVKKVQNKIVVKREAKTYIVEEGDDLWHIAEKFYGSGFNAYDISIANKLNDASILETGSKIFIPNVKRREATIGDISASATSQVIYSKDKYVVQPGDSLSIIALKVYGDLNAWTRILQANNLSSPDNIEVGMVLSIPR</sequence>
<keyword evidence="1" id="KW-1133">Transmembrane helix</keyword>
<name>A0A0G0BC27_9BACT</name>
<dbReference type="InterPro" id="IPR036779">
    <property type="entry name" value="LysM_dom_sf"/>
</dbReference>
<feature type="domain" description="LysM" evidence="2">
    <location>
        <begin position="150"/>
        <end position="197"/>
    </location>
</feature>
<dbReference type="SMART" id="SM00257">
    <property type="entry name" value="LysM"/>
    <property type="match status" value="2"/>
</dbReference>
<evidence type="ECO:0000313" key="3">
    <source>
        <dbReference type="EMBL" id="KKP66909.1"/>
    </source>
</evidence>
<dbReference type="Gene3D" id="3.10.350.10">
    <property type="entry name" value="LysM domain"/>
    <property type="match status" value="2"/>
</dbReference>
<evidence type="ECO:0000313" key="4">
    <source>
        <dbReference type="Proteomes" id="UP000034127"/>
    </source>
</evidence>
<feature type="transmembrane region" description="Helical" evidence="1">
    <location>
        <begin position="23"/>
        <end position="41"/>
    </location>
</feature>
<dbReference type="PANTHER" id="PTHR34700">
    <property type="entry name" value="POTASSIUM BINDING PROTEIN KBP"/>
    <property type="match status" value="1"/>
</dbReference>
<gene>
    <name evidence="3" type="ORF">UR63_C0026G0002</name>
</gene>
<dbReference type="PROSITE" id="PS51782">
    <property type="entry name" value="LYSM"/>
    <property type="match status" value="2"/>
</dbReference>
<accession>A0A0G0BC27</accession>
<dbReference type="Pfam" id="PF01476">
    <property type="entry name" value="LysM"/>
    <property type="match status" value="2"/>
</dbReference>
<reference evidence="3 4" key="1">
    <citation type="journal article" date="2015" name="Nature">
        <title>rRNA introns, odd ribosomes, and small enigmatic genomes across a large radiation of phyla.</title>
        <authorList>
            <person name="Brown C.T."/>
            <person name="Hug L.A."/>
            <person name="Thomas B.C."/>
            <person name="Sharon I."/>
            <person name="Castelle C.J."/>
            <person name="Singh A."/>
            <person name="Wilkins M.J."/>
            <person name="Williams K.H."/>
            <person name="Banfield J.F."/>
        </authorList>
    </citation>
    <scope>NUCLEOTIDE SEQUENCE [LARGE SCALE GENOMIC DNA]</scope>
</reference>